<feature type="signal peptide" evidence="1">
    <location>
        <begin position="1"/>
        <end position="18"/>
    </location>
</feature>
<keyword evidence="1" id="KW-0732">Signal</keyword>
<gene>
    <name evidence="3" type="ORF">ACFSR3_12630</name>
</gene>
<accession>A0ABW5NWF3</accession>
<keyword evidence="4" id="KW-1185">Reference proteome</keyword>
<comment type="caution">
    <text evidence="3">The sequence shown here is derived from an EMBL/GenBank/DDBJ whole genome shotgun (WGS) entry which is preliminary data.</text>
</comment>
<dbReference type="InterPro" id="IPR005184">
    <property type="entry name" value="DUF306_Meta_HslJ"/>
</dbReference>
<dbReference type="RefSeq" id="WP_379821406.1">
    <property type="nucleotide sequence ID" value="NZ_JBHUMD010000026.1"/>
</dbReference>
<dbReference type="Pfam" id="PF03724">
    <property type="entry name" value="META"/>
    <property type="match status" value="1"/>
</dbReference>
<feature type="chain" id="PRO_5045104701" evidence="1">
    <location>
        <begin position="19"/>
        <end position="143"/>
    </location>
</feature>
<dbReference type="PANTHER" id="PTHR35535:SF2">
    <property type="entry name" value="DUF306 DOMAIN-CONTAINING PROTEIN"/>
    <property type="match status" value="1"/>
</dbReference>
<dbReference type="InterPro" id="IPR053147">
    <property type="entry name" value="Hsp_HslJ-like"/>
</dbReference>
<evidence type="ECO:0000256" key="1">
    <source>
        <dbReference type="SAM" id="SignalP"/>
    </source>
</evidence>
<dbReference type="PROSITE" id="PS51257">
    <property type="entry name" value="PROKAR_LIPOPROTEIN"/>
    <property type="match status" value="1"/>
</dbReference>
<evidence type="ECO:0000313" key="3">
    <source>
        <dbReference type="EMBL" id="MFD2602908.1"/>
    </source>
</evidence>
<evidence type="ECO:0000313" key="4">
    <source>
        <dbReference type="Proteomes" id="UP001597480"/>
    </source>
</evidence>
<feature type="domain" description="DUF306" evidence="2">
    <location>
        <begin position="31"/>
        <end position="137"/>
    </location>
</feature>
<dbReference type="Proteomes" id="UP001597480">
    <property type="component" value="Unassembled WGS sequence"/>
</dbReference>
<evidence type="ECO:0000259" key="2">
    <source>
        <dbReference type="Pfam" id="PF03724"/>
    </source>
</evidence>
<protein>
    <submittedName>
        <fullName evidence="3">META domain-containing protein</fullName>
    </submittedName>
</protein>
<proteinExistence type="predicted"/>
<dbReference type="EMBL" id="JBHUMD010000026">
    <property type="protein sequence ID" value="MFD2602908.1"/>
    <property type="molecule type" value="Genomic_DNA"/>
</dbReference>
<dbReference type="PANTHER" id="PTHR35535">
    <property type="entry name" value="HEAT SHOCK PROTEIN HSLJ"/>
    <property type="match status" value="1"/>
</dbReference>
<reference evidence="4" key="1">
    <citation type="journal article" date="2019" name="Int. J. Syst. Evol. Microbiol.">
        <title>The Global Catalogue of Microorganisms (GCM) 10K type strain sequencing project: providing services to taxonomists for standard genome sequencing and annotation.</title>
        <authorList>
            <consortium name="The Broad Institute Genomics Platform"/>
            <consortium name="The Broad Institute Genome Sequencing Center for Infectious Disease"/>
            <person name="Wu L."/>
            <person name="Ma J."/>
        </authorList>
    </citation>
    <scope>NUCLEOTIDE SEQUENCE [LARGE SCALE GENOMIC DNA]</scope>
    <source>
        <strain evidence="4">KCTC 42107</strain>
    </source>
</reference>
<dbReference type="InterPro" id="IPR038670">
    <property type="entry name" value="HslJ-like_sf"/>
</dbReference>
<sequence>MKKLIFAFYVLFATLVMTGCKCTKGTVSKDALVSSGWVLSAMNGNNTLKSKFPNKLPNITFTADNKVSGNGGCNQYGGSYTVDADGKLGLGQMMSTKMFCQGVAEDEYLKILSKADKAKIEDKNLVLYSGDEAVLVFVPKTAE</sequence>
<dbReference type="Gene3D" id="2.40.128.270">
    <property type="match status" value="1"/>
</dbReference>
<name>A0ABW5NWF3_9FLAO</name>
<organism evidence="3 4">
    <name type="scientific">Flavobacterium suzhouense</name>
    <dbReference type="NCBI Taxonomy" id="1529638"/>
    <lineage>
        <taxon>Bacteria</taxon>
        <taxon>Pseudomonadati</taxon>
        <taxon>Bacteroidota</taxon>
        <taxon>Flavobacteriia</taxon>
        <taxon>Flavobacteriales</taxon>
        <taxon>Flavobacteriaceae</taxon>
        <taxon>Flavobacterium</taxon>
    </lineage>
</organism>